<dbReference type="AlphaFoldDB" id="A0A0K2V648"/>
<reference evidence="1" key="1">
    <citation type="submission" date="2014-05" db="EMBL/GenBank/DDBJ databases">
        <authorList>
            <person name="Chronopoulou M."/>
        </authorList>
    </citation>
    <scope>NUCLEOTIDE SEQUENCE</scope>
    <source>
        <tissue evidence="1">Whole organism</tissue>
    </source>
</reference>
<dbReference type="EMBL" id="HACA01028583">
    <property type="protein sequence ID" value="CDW45944.1"/>
    <property type="molecule type" value="Transcribed_RNA"/>
</dbReference>
<proteinExistence type="predicted"/>
<organism evidence="1">
    <name type="scientific">Lepeophtheirus salmonis</name>
    <name type="common">Salmon louse</name>
    <name type="synonym">Caligus salmonis</name>
    <dbReference type="NCBI Taxonomy" id="72036"/>
    <lineage>
        <taxon>Eukaryota</taxon>
        <taxon>Metazoa</taxon>
        <taxon>Ecdysozoa</taxon>
        <taxon>Arthropoda</taxon>
        <taxon>Crustacea</taxon>
        <taxon>Multicrustacea</taxon>
        <taxon>Hexanauplia</taxon>
        <taxon>Copepoda</taxon>
        <taxon>Siphonostomatoida</taxon>
        <taxon>Caligidae</taxon>
        <taxon>Lepeophtheirus</taxon>
    </lineage>
</organism>
<protein>
    <submittedName>
        <fullName evidence="1">Uncharacterized protein</fullName>
    </submittedName>
</protein>
<evidence type="ECO:0000313" key="1">
    <source>
        <dbReference type="EMBL" id="CDW45944.1"/>
    </source>
</evidence>
<name>A0A0K2V648_LEPSM</name>
<accession>A0A0K2V648</accession>
<sequence>MGLLRAHVRYTSFPATDVILREEEVESKAISRPLFSRKAFQRSLSLGSHVSVLIISTLLWWRS</sequence>